<dbReference type="PROSITE" id="PS50082">
    <property type="entry name" value="WD_REPEATS_2"/>
    <property type="match status" value="1"/>
</dbReference>
<dbReference type="InterPro" id="IPR001680">
    <property type="entry name" value="WD40_rpt"/>
</dbReference>
<reference evidence="2" key="1">
    <citation type="submission" date="2021-01" db="EMBL/GenBank/DDBJ databases">
        <authorList>
            <consortium name="Genoscope - CEA"/>
            <person name="William W."/>
        </authorList>
    </citation>
    <scope>NUCLEOTIDE SEQUENCE</scope>
</reference>
<protein>
    <submittedName>
        <fullName evidence="2">Uncharacterized protein</fullName>
    </submittedName>
</protein>
<keyword evidence="3" id="KW-1185">Reference proteome</keyword>
<gene>
    <name evidence="2" type="ORF">PPENT_87.1.T1400001</name>
</gene>
<name>A0A8S1XW19_9CILI</name>
<proteinExistence type="predicted"/>
<dbReference type="AlphaFoldDB" id="A0A8S1XW19"/>
<dbReference type="PROSITE" id="PS50294">
    <property type="entry name" value="WD_REPEATS_REGION"/>
    <property type="match status" value="1"/>
</dbReference>
<dbReference type="Pfam" id="PF00805">
    <property type="entry name" value="Pentapeptide"/>
    <property type="match status" value="1"/>
</dbReference>
<dbReference type="InterPro" id="IPR019775">
    <property type="entry name" value="WD40_repeat_CS"/>
</dbReference>
<dbReference type="EMBL" id="CAJJDO010000140">
    <property type="protein sequence ID" value="CAD8205167.1"/>
    <property type="molecule type" value="Genomic_DNA"/>
</dbReference>
<keyword evidence="1" id="KW-0853">WD repeat</keyword>
<dbReference type="Proteomes" id="UP000689195">
    <property type="component" value="Unassembled WGS sequence"/>
</dbReference>
<evidence type="ECO:0000256" key="1">
    <source>
        <dbReference type="PROSITE-ProRule" id="PRU00221"/>
    </source>
</evidence>
<dbReference type="InterPro" id="IPR001646">
    <property type="entry name" value="5peptide_repeat"/>
</dbReference>
<comment type="caution">
    <text evidence="2">The sequence shown here is derived from an EMBL/GenBank/DDBJ whole genome shotgun (WGS) entry which is preliminary data.</text>
</comment>
<evidence type="ECO:0000313" key="2">
    <source>
        <dbReference type="EMBL" id="CAD8205167.1"/>
    </source>
</evidence>
<dbReference type="PROSITE" id="PS00678">
    <property type="entry name" value="WD_REPEATS_1"/>
    <property type="match status" value="1"/>
</dbReference>
<dbReference type="PANTHER" id="PTHR45333:SF1">
    <property type="entry name" value="CHROMOSOME UNDETERMINED SCAFFOLD_625, WHOLE GENOME SHOTGUN SEQUENCE"/>
    <property type="match status" value="1"/>
</dbReference>
<dbReference type="SMART" id="SM00320">
    <property type="entry name" value="WD40"/>
    <property type="match status" value="1"/>
</dbReference>
<dbReference type="Pfam" id="PF00400">
    <property type="entry name" value="WD40"/>
    <property type="match status" value="1"/>
</dbReference>
<evidence type="ECO:0000313" key="3">
    <source>
        <dbReference type="Proteomes" id="UP000689195"/>
    </source>
</evidence>
<accession>A0A8S1XW19</accession>
<organism evidence="2 3">
    <name type="scientific">Paramecium pentaurelia</name>
    <dbReference type="NCBI Taxonomy" id="43138"/>
    <lineage>
        <taxon>Eukaryota</taxon>
        <taxon>Sar</taxon>
        <taxon>Alveolata</taxon>
        <taxon>Ciliophora</taxon>
        <taxon>Intramacronucleata</taxon>
        <taxon>Oligohymenophorea</taxon>
        <taxon>Peniculida</taxon>
        <taxon>Parameciidae</taxon>
        <taxon>Paramecium</taxon>
    </lineage>
</organism>
<feature type="repeat" description="WD" evidence="1">
    <location>
        <begin position="66"/>
        <end position="101"/>
    </location>
</feature>
<dbReference type="PANTHER" id="PTHR45333">
    <property type="entry name" value="MEMBRANE PROTEIN-RELATED"/>
    <property type="match status" value="1"/>
</dbReference>
<sequence length="179" mass="20357">MKLNLRNKNFEYIKIQNTSLAGANFAQCNLSGSEFNNVNIVGVNLNGAILFNCKWINLTINKQNKLDGHTKSINSVCLSPDGNTLASGSRDGSIRLWDIKNKYCSDFFNIPLQYIQYYGLPRLKFFKGQESFLQTTLSFQENYLGKLQFLTITLDQFKNQPILALNLNLFQYSSVSNIC</sequence>
<dbReference type="OrthoDB" id="312140at2759"/>